<proteinExistence type="predicted"/>
<feature type="transmembrane region" description="Helical" evidence="1">
    <location>
        <begin position="50"/>
        <end position="72"/>
    </location>
</feature>
<name>A0A1W1VSS2_9FIRM</name>
<keyword evidence="3" id="KW-1185">Reference proteome</keyword>
<protein>
    <submittedName>
        <fullName evidence="2">Uncharacterized protein</fullName>
    </submittedName>
</protein>
<keyword evidence="1" id="KW-0472">Membrane</keyword>
<evidence type="ECO:0000256" key="1">
    <source>
        <dbReference type="SAM" id="Phobius"/>
    </source>
</evidence>
<evidence type="ECO:0000313" key="3">
    <source>
        <dbReference type="Proteomes" id="UP000192569"/>
    </source>
</evidence>
<organism evidence="2 3">
    <name type="scientific">Thermanaeromonas toyohensis ToBE</name>
    <dbReference type="NCBI Taxonomy" id="698762"/>
    <lineage>
        <taxon>Bacteria</taxon>
        <taxon>Bacillati</taxon>
        <taxon>Bacillota</taxon>
        <taxon>Clostridia</taxon>
        <taxon>Neomoorellales</taxon>
        <taxon>Neomoorellaceae</taxon>
        <taxon>Thermanaeromonas</taxon>
    </lineage>
</organism>
<accession>A0A1W1VSS2</accession>
<dbReference type="AlphaFoldDB" id="A0A1W1VSS2"/>
<dbReference type="Proteomes" id="UP000192569">
    <property type="component" value="Chromosome I"/>
</dbReference>
<feature type="transmembrane region" description="Helical" evidence="1">
    <location>
        <begin position="20"/>
        <end position="38"/>
    </location>
</feature>
<keyword evidence="1" id="KW-0812">Transmembrane</keyword>
<dbReference type="EMBL" id="LT838272">
    <property type="protein sequence ID" value="SMB96323.1"/>
    <property type="molecule type" value="Genomic_DNA"/>
</dbReference>
<evidence type="ECO:0000313" key="2">
    <source>
        <dbReference type="EMBL" id="SMB96323.1"/>
    </source>
</evidence>
<reference evidence="2 3" key="1">
    <citation type="submission" date="2017-04" db="EMBL/GenBank/DDBJ databases">
        <authorList>
            <person name="Afonso C.L."/>
            <person name="Miller P.J."/>
            <person name="Scott M.A."/>
            <person name="Spackman E."/>
            <person name="Goraichik I."/>
            <person name="Dimitrov K.M."/>
            <person name="Suarez D.L."/>
            <person name="Swayne D.E."/>
        </authorList>
    </citation>
    <scope>NUCLEOTIDE SEQUENCE [LARGE SCALE GENOMIC DNA]</scope>
    <source>
        <strain evidence="2 3">ToBE</strain>
    </source>
</reference>
<gene>
    <name evidence="2" type="ORF">SAMN00808754_1452</name>
</gene>
<sequence>MDPFAGVYEMVEGISLIEKAVLGLSVLCFVFGLGQLVLKAALAPVCGQYAGLVADSLAFCAGFLVLAGGHGIEVLTWAADLAGRLLGSPEMYHSGGAVAELRWLLDRAVWQLQSVL</sequence>
<keyword evidence="1" id="KW-1133">Transmembrane helix</keyword>